<keyword evidence="3" id="KW-0969">Cilium</keyword>
<feature type="coiled-coil region" evidence="1">
    <location>
        <begin position="4"/>
        <end position="62"/>
    </location>
</feature>
<dbReference type="KEGG" id="lpan:LPMP_200710"/>
<keyword evidence="1" id="KW-0175">Coiled coil</keyword>
<dbReference type="RefSeq" id="XP_010698270.1">
    <property type="nucleotide sequence ID" value="XM_010699968.1"/>
</dbReference>
<dbReference type="GeneID" id="22574278"/>
<evidence type="ECO:0000313" key="3">
    <source>
        <dbReference type="EMBL" id="AIN97563.1"/>
    </source>
</evidence>
<keyword evidence="3" id="KW-0966">Cell projection</keyword>
<proteinExistence type="predicted"/>
<protein>
    <submittedName>
        <fullName evidence="3">Flagellar attachment zone protein, putative</fullName>
    </submittedName>
</protein>
<organism evidence="3">
    <name type="scientific">Leishmania panamensis</name>
    <dbReference type="NCBI Taxonomy" id="5679"/>
    <lineage>
        <taxon>Eukaryota</taxon>
        <taxon>Discoba</taxon>
        <taxon>Euglenozoa</taxon>
        <taxon>Kinetoplastea</taxon>
        <taxon>Metakinetoplastina</taxon>
        <taxon>Trypanosomatida</taxon>
        <taxon>Trypanosomatidae</taxon>
        <taxon>Leishmaniinae</taxon>
        <taxon>Leishmania</taxon>
        <taxon>Leishmania guyanensis species complex</taxon>
    </lineage>
</organism>
<feature type="non-terminal residue" evidence="3">
    <location>
        <position position="1"/>
    </location>
</feature>
<evidence type="ECO:0000256" key="1">
    <source>
        <dbReference type="SAM" id="Coils"/>
    </source>
</evidence>
<dbReference type="VEuPathDB" id="TriTrypDB:LPAL13_200011400"/>
<dbReference type="AlphaFoldDB" id="A0A088RNN6"/>
<accession>A0A088RNN6</accession>
<name>A0A088RNN6_LEIPA</name>
<evidence type="ECO:0000259" key="2">
    <source>
        <dbReference type="Pfam" id="PF23398"/>
    </source>
</evidence>
<feature type="domain" description="Flagellar attachment zone protein 1 conserved" evidence="2">
    <location>
        <begin position="136"/>
        <end position="185"/>
    </location>
</feature>
<dbReference type="Pfam" id="PF23398">
    <property type="entry name" value="FAZ1_cons"/>
    <property type="match status" value="1"/>
</dbReference>
<reference evidence="3" key="1">
    <citation type="journal article" date="2015" name="Sci. Rep.">
        <title>The genome of Leishmania panamensis: insights into genomics of the L. (Viannia) subgenus.</title>
        <authorList>
            <person name="Llanes A."/>
            <person name="Restrepo C.M."/>
            <person name="Vecchio G.D."/>
            <person name="Anguizola F.J."/>
            <person name="Lleonart R."/>
        </authorList>
    </citation>
    <scope>NUCLEOTIDE SEQUENCE [LARGE SCALE GENOMIC DNA]</scope>
    <source>
        <strain evidence="3">MHOM/PA/94/PSC-1</strain>
    </source>
</reference>
<dbReference type="EMBL" id="CP009389">
    <property type="protein sequence ID" value="AIN97563.1"/>
    <property type="molecule type" value="Genomic_DNA"/>
</dbReference>
<sequence>ESLQEEAERLAAELEKTQKDVEKLGSANQIMVVEMEKAVARNAAAEEAVNELISERSQLVVELEKVRFEAYEVCCEREKDGCAVESEFLDVLMELKKVKGINDALQAVLRDKECEVKELRDHNELWEDPSGDMKQVVTRHTKIFDGNWEKIVRDRPEALFAAFVIDSGNACHVPGDRITQVNFDHD</sequence>
<dbReference type="InterPro" id="IPR056614">
    <property type="entry name" value="FAZ1_cons"/>
</dbReference>
<gene>
    <name evidence="3" type="ORF">LPMP_200710</name>
</gene>
<dbReference type="VEuPathDB" id="TriTrypDB:LPMP_200710"/>
<dbReference type="OrthoDB" id="10255522at2759"/>
<keyword evidence="3" id="KW-0282">Flagellum</keyword>